<comment type="subcellular location">
    <subcellularLocation>
        <location evidence="1">Membrane</location>
    </subcellularLocation>
</comment>
<dbReference type="InterPro" id="IPR047272">
    <property type="entry name" value="S49_SppA_C"/>
</dbReference>
<dbReference type="InterPro" id="IPR004634">
    <property type="entry name" value="Pept_S49_pIV"/>
</dbReference>
<dbReference type="CDD" id="cd07018">
    <property type="entry name" value="S49_SppA_67K_type"/>
    <property type="match status" value="1"/>
</dbReference>
<evidence type="ECO:0000313" key="9">
    <source>
        <dbReference type="Proteomes" id="UP000007797"/>
    </source>
</evidence>
<keyword evidence="5" id="KW-0720">Serine protease</keyword>
<proteinExistence type="inferred from homology"/>
<comment type="similarity">
    <text evidence="2">Belongs to the peptidase S49 family.</text>
</comment>
<dbReference type="OrthoDB" id="45421at2759"/>
<dbReference type="InterPro" id="IPR004635">
    <property type="entry name" value="Pept_S49_SppA"/>
</dbReference>
<dbReference type="PANTHER" id="PTHR33209">
    <property type="entry name" value="PROTEASE 4"/>
    <property type="match status" value="1"/>
</dbReference>
<dbReference type="AlphaFoldDB" id="F4PQQ1"/>
<dbReference type="RefSeq" id="XP_004359860.1">
    <property type="nucleotide sequence ID" value="XM_004359803.1"/>
</dbReference>
<dbReference type="GO" id="GO:0008236">
    <property type="term" value="F:serine-type peptidase activity"/>
    <property type="evidence" value="ECO:0007669"/>
    <property type="project" value="UniProtKB-KW"/>
</dbReference>
<dbReference type="GO" id="GO:0016020">
    <property type="term" value="C:membrane"/>
    <property type="evidence" value="ECO:0007669"/>
    <property type="project" value="UniProtKB-SubCell"/>
</dbReference>
<dbReference type="InterPro" id="IPR047217">
    <property type="entry name" value="S49_SppA_67K_type_N"/>
</dbReference>
<protein>
    <recommendedName>
        <fullName evidence="7">Peptidase S49 domain-containing protein</fullName>
    </recommendedName>
</protein>
<sequence length="650" mass="71782">MSLYKPDDAVRVLKEFWRKDPKSCVKILLTCSYLLTTVIVKKYKSITPANAILELDFDLLEVVTTRPNKIEQLFHPNTIYFYDIINYINHASGDAKVKALICRLSDKAHLSLAMIQELRQAILNFRAKGKHTVVYSESFGELSNSIGSYYLATAFNEIYIPQCGAVGLVSFSSDQSFIKKTLDKLGITAEFFKRKEYKSAADPLTEEKLTDSNRESLTALLGDILNQMYQGIAKERNLGMDQLLNIISNGPYSSNKAVELNLVNGTKYLNETYEHLKKKMEEDHKKKPTLLYLTKYMSTKPHPYSQKSKHQFALINLEGAIYRGQSTDPMHGGPSIGSETVSLALRAATLDKNIKAIVLVVNSPGGSYIASDLIHHEIELAKKAGKKVVVHMGQFAASGGYFIACNADRIVALPGTITGSIGVLAGKFNTKPMWEKIGVTYDMINLNNNDKHGDNDNSTFYSALHPYNKVQRDAMNDFLDYIYGDFTSKVAAGRTLTAAQVEDVARGRVWTGNQALDRKLVDKIGSLNDAINEAKTLCGLKETDKLQIVEFPKESLLKKLLSSGSPYNSEEANKKGSNNAETSAAGGFISSVVHACKSISTIFTIVQSAIVNQSNNSTNVILGSSNNQFSTLLSQQNQSFAQCSIDPVLF</sequence>
<dbReference type="EMBL" id="GL883010">
    <property type="protein sequence ID" value="EGG22009.1"/>
    <property type="molecule type" value="Genomic_DNA"/>
</dbReference>
<dbReference type="Gene3D" id="6.20.330.10">
    <property type="match status" value="1"/>
</dbReference>
<gene>
    <name evidence="8" type="ORF">DFA_01898</name>
</gene>
<dbReference type="GO" id="GO:0006465">
    <property type="term" value="P:signal peptide processing"/>
    <property type="evidence" value="ECO:0007669"/>
    <property type="project" value="InterPro"/>
</dbReference>
<dbReference type="KEGG" id="dfa:DFA_01898"/>
<evidence type="ECO:0000256" key="4">
    <source>
        <dbReference type="ARBA" id="ARBA00022801"/>
    </source>
</evidence>
<dbReference type="InterPro" id="IPR002142">
    <property type="entry name" value="Peptidase_S49"/>
</dbReference>
<evidence type="ECO:0000256" key="2">
    <source>
        <dbReference type="ARBA" id="ARBA00008683"/>
    </source>
</evidence>
<keyword evidence="4" id="KW-0378">Hydrolase</keyword>
<evidence type="ECO:0000256" key="5">
    <source>
        <dbReference type="ARBA" id="ARBA00022825"/>
    </source>
</evidence>
<dbReference type="Pfam" id="PF01343">
    <property type="entry name" value="Peptidase_S49"/>
    <property type="match status" value="2"/>
</dbReference>
<dbReference type="NCBIfam" id="TIGR00705">
    <property type="entry name" value="SppA_67K"/>
    <property type="match status" value="1"/>
</dbReference>
<evidence type="ECO:0000256" key="1">
    <source>
        <dbReference type="ARBA" id="ARBA00004370"/>
    </source>
</evidence>
<feature type="domain" description="Peptidase S49" evidence="7">
    <location>
        <begin position="381"/>
        <end position="540"/>
    </location>
</feature>
<accession>F4PQQ1</accession>
<keyword evidence="9" id="KW-1185">Reference proteome</keyword>
<dbReference type="CDD" id="cd07023">
    <property type="entry name" value="S49_Sppa_N_C"/>
    <property type="match status" value="1"/>
</dbReference>
<dbReference type="GeneID" id="14872745"/>
<dbReference type="OMA" id="KGQYLYC"/>
<evidence type="ECO:0000313" key="8">
    <source>
        <dbReference type="EMBL" id="EGG22009.1"/>
    </source>
</evidence>
<dbReference type="Proteomes" id="UP000007797">
    <property type="component" value="Unassembled WGS sequence"/>
</dbReference>
<name>F4PQQ1_CACFS</name>
<evidence type="ECO:0000259" key="7">
    <source>
        <dbReference type="Pfam" id="PF01343"/>
    </source>
</evidence>
<dbReference type="NCBIfam" id="TIGR00706">
    <property type="entry name" value="SppA_dom"/>
    <property type="match status" value="1"/>
</dbReference>
<dbReference type="PANTHER" id="PTHR33209:SF1">
    <property type="entry name" value="PEPTIDASE S49 DOMAIN-CONTAINING PROTEIN"/>
    <property type="match status" value="1"/>
</dbReference>
<dbReference type="SUPFAM" id="SSF52096">
    <property type="entry name" value="ClpP/crotonase"/>
    <property type="match status" value="2"/>
</dbReference>
<keyword evidence="3" id="KW-0645">Protease</keyword>
<dbReference type="Gene3D" id="3.90.226.10">
    <property type="entry name" value="2-enoyl-CoA Hydratase, Chain A, domain 1"/>
    <property type="match status" value="3"/>
</dbReference>
<keyword evidence="6" id="KW-0472">Membrane</keyword>
<dbReference type="InterPro" id="IPR029045">
    <property type="entry name" value="ClpP/crotonase-like_dom_sf"/>
</dbReference>
<evidence type="ECO:0000256" key="3">
    <source>
        <dbReference type="ARBA" id="ARBA00022670"/>
    </source>
</evidence>
<feature type="domain" description="Peptidase S49" evidence="7">
    <location>
        <begin position="127"/>
        <end position="280"/>
    </location>
</feature>
<reference evidence="9" key="1">
    <citation type="journal article" date="2011" name="Genome Res.">
        <title>Phylogeny-wide analysis of social amoeba genomes highlights ancient origins for complex intercellular communication.</title>
        <authorList>
            <person name="Heidel A.J."/>
            <person name="Lawal H.M."/>
            <person name="Felder M."/>
            <person name="Schilde C."/>
            <person name="Helps N.R."/>
            <person name="Tunggal B."/>
            <person name="Rivero F."/>
            <person name="John U."/>
            <person name="Schleicher M."/>
            <person name="Eichinger L."/>
            <person name="Platzer M."/>
            <person name="Noegel A.A."/>
            <person name="Schaap P."/>
            <person name="Gloeckner G."/>
        </authorList>
    </citation>
    <scope>NUCLEOTIDE SEQUENCE [LARGE SCALE GENOMIC DNA]</scope>
    <source>
        <strain evidence="9">SH3</strain>
    </source>
</reference>
<evidence type="ECO:0000256" key="6">
    <source>
        <dbReference type="ARBA" id="ARBA00023136"/>
    </source>
</evidence>
<organism evidence="8 9">
    <name type="scientific">Cavenderia fasciculata</name>
    <name type="common">Slime mold</name>
    <name type="synonym">Dictyostelium fasciculatum</name>
    <dbReference type="NCBI Taxonomy" id="261658"/>
    <lineage>
        <taxon>Eukaryota</taxon>
        <taxon>Amoebozoa</taxon>
        <taxon>Evosea</taxon>
        <taxon>Eumycetozoa</taxon>
        <taxon>Dictyostelia</taxon>
        <taxon>Acytosteliales</taxon>
        <taxon>Cavenderiaceae</taxon>
        <taxon>Cavenderia</taxon>
    </lineage>
</organism>
<dbReference type="STRING" id="1054147.F4PQQ1"/>